<dbReference type="GO" id="GO:0003677">
    <property type="term" value="F:DNA binding"/>
    <property type="evidence" value="ECO:0007669"/>
    <property type="project" value="UniProtKB-KW"/>
</dbReference>
<protein>
    <recommendedName>
        <fullName evidence="8">Mutator family transposase</fullName>
    </recommendedName>
</protein>
<dbReference type="KEGG" id="tmai:FVE67_00685"/>
<proteinExistence type="inferred from homology"/>
<dbReference type="GO" id="GO:0006313">
    <property type="term" value="P:DNA transposition"/>
    <property type="evidence" value="ECO:0007669"/>
    <property type="project" value="InterPro"/>
</dbReference>
<evidence type="ECO:0008006" key="8">
    <source>
        <dbReference type="Google" id="ProtNLM"/>
    </source>
</evidence>
<evidence type="ECO:0000313" key="7">
    <source>
        <dbReference type="Proteomes" id="UP000501253"/>
    </source>
</evidence>
<keyword evidence="3" id="KW-0815">Transposition</keyword>
<accession>A0A6H1WQ99</accession>
<evidence type="ECO:0000256" key="2">
    <source>
        <dbReference type="ARBA" id="ARBA00010961"/>
    </source>
</evidence>
<dbReference type="Proteomes" id="UP000501253">
    <property type="component" value="Chromosome"/>
</dbReference>
<dbReference type="InterPro" id="IPR001207">
    <property type="entry name" value="Transposase_mutator"/>
</dbReference>
<dbReference type="EMBL" id="CP042909">
    <property type="protein sequence ID" value="QJA05395.1"/>
    <property type="molecule type" value="Genomic_DNA"/>
</dbReference>
<sequence length="152" mass="18612">MYRTSSAQRQTAPQPRALSNFQRLFPEYQEQLNYEEGLRLFESLLEKLPQEMDFVRRVARRKERYLAFLKYPRELRPLFSSTNLAEGLNRKIEEAERACGGYFHSERDRNFRYGLLAKELLEGRWRRPNWKYREVAHLLRYLFEERFSKDDH</sequence>
<keyword evidence="5" id="KW-0233">DNA recombination</keyword>
<dbReference type="Pfam" id="PF00872">
    <property type="entry name" value="Transposase_mut"/>
    <property type="match status" value="1"/>
</dbReference>
<dbReference type="GO" id="GO:0004803">
    <property type="term" value="F:transposase activity"/>
    <property type="evidence" value="ECO:0007669"/>
    <property type="project" value="InterPro"/>
</dbReference>
<evidence type="ECO:0000256" key="5">
    <source>
        <dbReference type="ARBA" id="ARBA00023172"/>
    </source>
</evidence>
<keyword evidence="7" id="KW-1185">Reference proteome</keyword>
<gene>
    <name evidence="6" type="ORF">FVE67_00685</name>
</gene>
<organism evidence="6 7">
    <name type="scientific">Thermosulfurimonas marina</name>
    <dbReference type="NCBI Taxonomy" id="2047767"/>
    <lineage>
        <taxon>Bacteria</taxon>
        <taxon>Pseudomonadati</taxon>
        <taxon>Thermodesulfobacteriota</taxon>
        <taxon>Thermodesulfobacteria</taxon>
        <taxon>Thermodesulfobacteriales</taxon>
        <taxon>Thermodesulfobacteriaceae</taxon>
        <taxon>Thermosulfurimonas</taxon>
    </lineage>
</organism>
<dbReference type="AlphaFoldDB" id="A0A6H1WQ99"/>
<evidence type="ECO:0000256" key="3">
    <source>
        <dbReference type="ARBA" id="ARBA00022578"/>
    </source>
</evidence>
<reference evidence="6 7" key="1">
    <citation type="submission" date="2019-08" db="EMBL/GenBank/DDBJ databases">
        <title>Complete genome sequence of Thermosulfurimonas marina SU872T, an anaerobic thermophilic chemolithoautotrophic bacterium isolated from a shallow marine hydrothermal vent.</title>
        <authorList>
            <person name="Allioux M."/>
            <person name="Jebbar M."/>
            <person name="Slobodkina G."/>
            <person name="Slobodkin A."/>
            <person name="Moalic Y."/>
            <person name="Frolova A."/>
            <person name="Shao Z."/>
            <person name="Alain K."/>
        </authorList>
    </citation>
    <scope>NUCLEOTIDE SEQUENCE [LARGE SCALE GENOMIC DNA]</scope>
    <source>
        <strain evidence="6 7">SU872</strain>
    </source>
</reference>
<evidence type="ECO:0000256" key="4">
    <source>
        <dbReference type="ARBA" id="ARBA00023125"/>
    </source>
</evidence>
<name>A0A6H1WQ99_9BACT</name>
<evidence type="ECO:0000313" key="6">
    <source>
        <dbReference type="EMBL" id="QJA05395.1"/>
    </source>
</evidence>
<evidence type="ECO:0000256" key="1">
    <source>
        <dbReference type="ARBA" id="ARBA00002190"/>
    </source>
</evidence>
<comment type="function">
    <text evidence="1">Required for the transposition of the insertion element.</text>
</comment>
<keyword evidence="4" id="KW-0238">DNA-binding</keyword>
<comment type="similarity">
    <text evidence="2">Belongs to the transposase mutator family.</text>
</comment>